<sequence length="81" mass="9395">MHVPWQEIPAETLDNLIEEFVTRDGTDYGETEIPLTTRVEQVRRQLRRGEAVVWFDETTESVSIFSRRQLQEMGLSPDSDG</sequence>
<name>A0A0B4XMJ7_9GAMM</name>
<dbReference type="HAMAP" id="MF_00690">
    <property type="entry name" value="UPF0270"/>
    <property type="match status" value="1"/>
</dbReference>
<keyword evidence="4" id="KW-1185">Reference proteome</keyword>
<accession>A0A0B4XMJ7</accession>
<evidence type="ECO:0000256" key="2">
    <source>
        <dbReference type="HAMAP-Rule" id="MF_00690"/>
    </source>
</evidence>
<reference evidence="3 4" key="1">
    <citation type="journal article" date="2012" name="J. Bacteriol.">
        <title>Genome sequence of an alkane-degrading bacterium, Alcanivorax pacificus type strain W11-5, isolated from deep sea sediment.</title>
        <authorList>
            <person name="Lai Q."/>
            <person name="Shao Z."/>
        </authorList>
    </citation>
    <scope>NUCLEOTIDE SEQUENCE [LARGE SCALE GENOMIC DNA]</scope>
    <source>
        <strain evidence="3 4">W11-5</strain>
    </source>
</reference>
<proteinExistence type="inferred from homology"/>
<evidence type="ECO:0000256" key="1">
    <source>
        <dbReference type="ARBA" id="ARBA00006450"/>
    </source>
</evidence>
<evidence type="ECO:0000313" key="4">
    <source>
        <dbReference type="Proteomes" id="UP000006764"/>
    </source>
</evidence>
<dbReference type="Proteomes" id="UP000006764">
    <property type="component" value="Chromosome"/>
</dbReference>
<dbReference type="EMBL" id="CP004387">
    <property type="protein sequence ID" value="AJD47763.1"/>
    <property type="molecule type" value="Genomic_DNA"/>
</dbReference>
<evidence type="ECO:0000313" key="3">
    <source>
        <dbReference type="EMBL" id="AJD47763.1"/>
    </source>
</evidence>
<dbReference type="OrthoDB" id="6120729at2"/>
<dbReference type="HOGENOM" id="CLU_186759_2_0_6"/>
<dbReference type="AlphaFoldDB" id="A0A0B4XMJ7"/>
<protein>
    <recommendedName>
        <fullName evidence="2">UPF0270 protein S7S_06735</fullName>
    </recommendedName>
</protein>
<dbReference type="STRING" id="391936.S7S_06735"/>
<comment type="similarity">
    <text evidence="1 2">Belongs to the UPF0270 family.</text>
</comment>
<dbReference type="SUPFAM" id="SSF118001">
    <property type="entry name" value="YehU-like"/>
    <property type="match status" value="1"/>
</dbReference>
<organism evidence="3 4">
    <name type="scientific">Isoalcanivorax pacificus W11-5</name>
    <dbReference type="NCBI Taxonomy" id="391936"/>
    <lineage>
        <taxon>Bacteria</taxon>
        <taxon>Pseudomonadati</taxon>
        <taxon>Pseudomonadota</taxon>
        <taxon>Gammaproteobacteria</taxon>
        <taxon>Oceanospirillales</taxon>
        <taxon>Alcanivoracaceae</taxon>
        <taxon>Isoalcanivorax</taxon>
    </lineage>
</organism>
<dbReference type="InterPro" id="IPR010648">
    <property type="entry name" value="UPF0270"/>
</dbReference>
<dbReference type="NCBIfam" id="NF003438">
    <property type="entry name" value="PRK04966.1"/>
    <property type="match status" value="1"/>
</dbReference>
<dbReference type="InterPro" id="IPR036685">
    <property type="entry name" value="YehU-like_sf"/>
</dbReference>
<dbReference type="Pfam" id="PF06794">
    <property type="entry name" value="UPF0270"/>
    <property type="match status" value="1"/>
</dbReference>
<dbReference type="Gene3D" id="1.10.10.610">
    <property type="entry name" value="YehU-like"/>
    <property type="match status" value="1"/>
</dbReference>
<dbReference type="KEGG" id="apac:S7S_06735"/>
<dbReference type="RefSeq" id="WP_008738929.1">
    <property type="nucleotide sequence ID" value="NZ_CP004387.1"/>
</dbReference>
<gene>
    <name evidence="3" type="ORF">S7S_06735</name>
</gene>
<dbReference type="PIRSF" id="PIRSF006169">
    <property type="entry name" value="UCP006169"/>
    <property type="match status" value="1"/>
</dbReference>